<comment type="subcellular location">
    <subcellularLocation>
        <location evidence="1">Cell membrane</location>
        <topology evidence="1">Multi-pass membrane protein</topology>
    </subcellularLocation>
</comment>
<keyword evidence="3" id="KW-1003">Cell membrane</keyword>
<evidence type="ECO:0000256" key="5">
    <source>
        <dbReference type="ARBA" id="ARBA00022737"/>
    </source>
</evidence>
<dbReference type="SMART" id="SM01091">
    <property type="entry name" value="CorC_HlyC"/>
    <property type="match status" value="1"/>
</dbReference>
<dbReference type="EMBL" id="RWBG01000001">
    <property type="protein sequence ID" value="RSK41792.1"/>
    <property type="molecule type" value="Genomic_DNA"/>
</dbReference>
<dbReference type="InterPro" id="IPR005170">
    <property type="entry name" value="Transptr-assoc_dom"/>
</dbReference>
<dbReference type="InterPro" id="IPR044751">
    <property type="entry name" value="Ion_transp-like_CBS"/>
</dbReference>
<evidence type="ECO:0000256" key="7">
    <source>
        <dbReference type="ARBA" id="ARBA00023122"/>
    </source>
</evidence>
<evidence type="ECO:0000313" key="14">
    <source>
        <dbReference type="EMBL" id="RSK41792.1"/>
    </source>
</evidence>
<dbReference type="InterPro" id="IPR036318">
    <property type="entry name" value="FAD-bd_PCMH-like_sf"/>
</dbReference>
<dbReference type="PROSITE" id="PS51846">
    <property type="entry name" value="CNNM"/>
    <property type="match status" value="1"/>
</dbReference>
<feature type="domain" description="CBS" evidence="12">
    <location>
        <begin position="286"/>
        <end position="343"/>
    </location>
</feature>
<keyword evidence="6 10" id="KW-1133">Transmembrane helix</keyword>
<evidence type="ECO:0000313" key="15">
    <source>
        <dbReference type="Proteomes" id="UP000270620"/>
    </source>
</evidence>
<comment type="similarity">
    <text evidence="2">Belongs to the UPF0053 family.</text>
</comment>
<proteinExistence type="inferred from homology"/>
<dbReference type="InterPro" id="IPR016169">
    <property type="entry name" value="FAD-bd_PCMH_sub2"/>
</dbReference>
<keyword evidence="8 10" id="KW-0472">Membrane</keyword>
<keyword evidence="15" id="KW-1185">Reference proteome</keyword>
<protein>
    <submittedName>
        <fullName evidence="14">Gliding motility-associated protein GldE</fullName>
    </submittedName>
</protein>
<dbReference type="InterPro" id="IPR002550">
    <property type="entry name" value="CNNM"/>
</dbReference>
<accession>A0A428K5Z3</accession>
<name>A0A428K5Z3_9FLAO</name>
<feature type="domain" description="CBS" evidence="12">
    <location>
        <begin position="223"/>
        <end position="285"/>
    </location>
</feature>
<dbReference type="FunFam" id="3.10.580.10:FF:000002">
    <property type="entry name" value="Magnesium/cobalt efflux protein CorC"/>
    <property type="match status" value="1"/>
</dbReference>
<dbReference type="RefSeq" id="WP_125466784.1">
    <property type="nucleotide sequence ID" value="NZ_RWBG01000001.1"/>
</dbReference>
<feature type="transmembrane region" description="Helical" evidence="11">
    <location>
        <begin position="143"/>
        <end position="163"/>
    </location>
</feature>
<evidence type="ECO:0000256" key="9">
    <source>
        <dbReference type="PROSITE-ProRule" id="PRU00703"/>
    </source>
</evidence>
<dbReference type="GO" id="GO:0050660">
    <property type="term" value="F:flavin adenine dinucleotide binding"/>
    <property type="evidence" value="ECO:0007669"/>
    <property type="project" value="InterPro"/>
</dbReference>
<dbReference type="OrthoDB" id="9798188at2"/>
<dbReference type="AlphaFoldDB" id="A0A428K5Z3"/>
<evidence type="ECO:0000259" key="13">
    <source>
        <dbReference type="PROSITE" id="PS51846"/>
    </source>
</evidence>
<dbReference type="PANTHER" id="PTHR22777">
    <property type="entry name" value="HEMOLYSIN-RELATED"/>
    <property type="match status" value="1"/>
</dbReference>
<sequence>MDSEPPSLLLMYILTIDYSIVFGFALLFILLLCSALISGAEVALFSLTKSDIENSIEDEPTSIKILTTLLEKPKKLLATILIANNFVNIAIVILFAYLGEFLFKSLTTLWLRFVVEVVVVTFFILLFGEILPKIYASRNNLRFATFIAYPLKVLDTIFSPLSLPMRSITIGIHKRLGKQKTNISVDQLSQALELTSEEDTTSEEHKILQGIVSFGNTDTKQVMKPRIDIFALNINQKYQEVIPEIVNNGYSRIPVFEDNIDNVKGVLYVKDLLPHIDKKQFDWTTLIRAPFFVPENKKLDDLMVEFQEKKVHLAIVVDEYGGTSGVISLEDIIEEIVGDISDEFDDEDLVYSKLDKNNYVFEGKTQLKDFYKIIKIDDNTLFEEKKGEAETIAGFVLEISGSFPKLGSKINYKNYVFTIESLDKKRLKRIKVTIP</sequence>
<evidence type="ECO:0000256" key="6">
    <source>
        <dbReference type="ARBA" id="ARBA00022989"/>
    </source>
</evidence>
<evidence type="ECO:0000259" key="12">
    <source>
        <dbReference type="PROSITE" id="PS51371"/>
    </source>
</evidence>
<dbReference type="Gene3D" id="3.30.465.10">
    <property type="match status" value="1"/>
</dbReference>
<dbReference type="GO" id="GO:0005886">
    <property type="term" value="C:plasma membrane"/>
    <property type="evidence" value="ECO:0007669"/>
    <property type="project" value="UniProtKB-SubCell"/>
</dbReference>
<feature type="transmembrane region" description="Helical" evidence="11">
    <location>
        <begin position="20"/>
        <end position="45"/>
    </location>
</feature>
<evidence type="ECO:0000256" key="8">
    <source>
        <dbReference type="ARBA" id="ARBA00023136"/>
    </source>
</evidence>
<dbReference type="InterPro" id="IPR019862">
    <property type="entry name" value="Motility-assoc_prot_GldE"/>
</dbReference>
<dbReference type="InterPro" id="IPR000644">
    <property type="entry name" value="CBS_dom"/>
</dbReference>
<evidence type="ECO:0000256" key="10">
    <source>
        <dbReference type="PROSITE-ProRule" id="PRU01193"/>
    </source>
</evidence>
<dbReference type="SUPFAM" id="SSF54631">
    <property type="entry name" value="CBS-domain pair"/>
    <property type="match status" value="1"/>
</dbReference>
<dbReference type="NCBIfam" id="TIGR03520">
    <property type="entry name" value="GldE"/>
    <property type="match status" value="1"/>
</dbReference>
<dbReference type="PROSITE" id="PS51371">
    <property type="entry name" value="CBS"/>
    <property type="match status" value="2"/>
</dbReference>
<feature type="domain" description="CNNM transmembrane" evidence="13">
    <location>
        <begin position="16"/>
        <end position="205"/>
    </location>
</feature>
<dbReference type="SMART" id="SM00116">
    <property type="entry name" value="CBS"/>
    <property type="match status" value="2"/>
</dbReference>
<comment type="caution">
    <text evidence="14">The sequence shown here is derived from an EMBL/GenBank/DDBJ whole genome shotgun (WGS) entry which is preliminary data.</text>
</comment>
<evidence type="ECO:0000256" key="3">
    <source>
        <dbReference type="ARBA" id="ARBA00022475"/>
    </source>
</evidence>
<dbReference type="CDD" id="cd04590">
    <property type="entry name" value="CBS_pair_CorC_HlyC_assoc"/>
    <property type="match status" value="1"/>
</dbReference>
<dbReference type="PANTHER" id="PTHR22777:SF32">
    <property type="entry name" value="UPF0053 INNER MEMBRANE PROTEIN YFJD"/>
    <property type="match status" value="1"/>
</dbReference>
<dbReference type="Pfam" id="PF01595">
    <property type="entry name" value="CNNM"/>
    <property type="match status" value="1"/>
</dbReference>
<organism evidence="14 15">
    <name type="scientific">Mangrovimonas spongiae</name>
    <dbReference type="NCBI Taxonomy" id="2494697"/>
    <lineage>
        <taxon>Bacteria</taxon>
        <taxon>Pseudomonadati</taxon>
        <taxon>Bacteroidota</taxon>
        <taxon>Flavobacteriia</taxon>
        <taxon>Flavobacteriales</taxon>
        <taxon>Flavobacteriaceae</taxon>
        <taxon>Mangrovimonas</taxon>
    </lineage>
</organism>
<reference evidence="14 15" key="1">
    <citation type="submission" date="2018-12" db="EMBL/GenBank/DDBJ databases">
        <title>Mangrovimonas spongiae sp. nov., a novel member of the genus Mangrovimonas isolated from marine sponge.</title>
        <authorList>
            <person name="Zhuang L."/>
            <person name="Luo L."/>
        </authorList>
    </citation>
    <scope>NUCLEOTIDE SEQUENCE [LARGE SCALE GENOMIC DNA]</scope>
    <source>
        <strain evidence="14 15">HN-E26</strain>
    </source>
</reference>
<evidence type="ECO:0000256" key="4">
    <source>
        <dbReference type="ARBA" id="ARBA00022692"/>
    </source>
</evidence>
<evidence type="ECO:0000256" key="11">
    <source>
        <dbReference type="SAM" id="Phobius"/>
    </source>
</evidence>
<dbReference type="Proteomes" id="UP000270620">
    <property type="component" value="Unassembled WGS sequence"/>
</dbReference>
<dbReference type="Pfam" id="PF00571">
    <property type="entry name" value="CBS"/>
    <property type="match status" value="2"/>
</dbReference>
<keyword evidence="4 10" id="KW-0812">Transmembrane</keyword>
<feature type="transmembrane region" description="Helical" evidence="11">
    <location>
        <begin position="110"/>
        <end position="131"/>
    </location>
</feature>
<dbReference type="SUPFAM" id="SSF56176">
    <property type="entry name" value="FAD-binding/transporter-associated domain-like"/>
    <property type="match status" value="1"/>
</dbReference>
<gene>
    <name evidence="14" type="primary">gldE</name>
    <name evidence="14" type="ORF">EJA19_02615</name>
</gene>
<evidence type="ECO:0000256" key="1">
    <source>
        <dbReference type="ARBA" id="ARBA00004651"/>
    </source>
</evidence>
<keyword evidence="5" id="KW-0677">Repeat</keyword>
<keyword evidence="7 9" id="KW-0129">CBS domain</keyword>
<evidence type="ECO:0000256" key="2">
    <source>
        <dbReference type="ARBA" id="ARBA00006337"/>
    </source>
</evidence>
<feature type="transmembrane region" description="Helical" evidence="11">
    <location>
        <begin position="76"/>
        <end position="98"/>
    </location>
</feature>
<dbReference type="Gene3D" id="3.10.580.10">
    <property type="entry name" value="CBS-domain"/>
    <property type="match status" value="1"/>
</dbReference>
<dbReference type="InterPro" id="IPR046342">
    <property type="entry name" value="CBS_dom_sf"/>
</dbReference>
<dbReference type="Pfam" id="PF03471">
    <property type="entry name" value="CorC_HlyC"/>
    <property type="match status" value="1"/>
</dbReference>